<dbReference type="RefSeq" id="WP_002710544.1">
    <property type="nucleotide sequence ID" value="NZ_JH651384.1"/>
</dbReference>
<keyword evidence="2" id="KW-1185">Reference proteome</keyword>
<accession>A0A656HMC1</accession>
<name>A0A656HMC1_THINJ</name>
<dbReference type="AlphaFoldDB" id="A0A656HMC1"/>
<dbReference type="InterPro" id="IPR036102">
    <property type="entry name" value="OsmC/Ohrsf"/>
</dbReference>
<sequence length="184" mass="20371">MPSKNPEDAGSRLDVAGVRSLLRLQKRLYLIQPATAFTASTQGKLMDAQVKDPHTVIVNLRDAEGTYTCDINAGKHQMVADEPVPLGGDDLGAAPYQYLKAALGSCTAMTIRMYAERKKWPVTDVVVTLRHSRDVNKQSVFERDIRIIGELTDDQRERLLDIADRCPVHKTISNGANILSKLID</sequence>
<dbReference type="Proteomes" id="UP000005317">
    <property type="component" value="Unassembled WGS sequence"/>
</dbReference>
<dbReference type="Gene3D" id="3.30.300.20">
    <property type="match status" value="1"/>
</dbReference>
<gene>
    <name evidence="1" type="ORF">Thini_4184</name>
</gene>
<evidence type="ECO:0000313" key="2">
    <source>
        <dbReference type="Proteomes" id="UP000005317"/>
    </source>
</evidence>
<dbReference type="InterPro" id="IPR015946">
    <property type="entry name" value="KH_dom-like_a/b"/>
</dbReference>
<dbReference type="InterPro" id="IPR003718">
    <property type="entry name" value="OsmC/Ohr_fam"/>
</dbReference>
<protein>
    <submittedName>
        <fullName evidence="1">OsmC family protein</fullName>
    </submittedName>
</protein>
<organism evidence="1 2">
    <name type="scientific">Thiothrix nivea (strain ATCC 35100 / DSM 5205 / JP2)</name>
    <dbReference type="NCBI Taxonomy" id="870187"/>
    <lineage>
        <taxon>Bacteria</taxon>
        <taxon>Pseudomonadati</taxon>
        <taxon>Pseudomonadota</taxon>
        <taxon>Gammaproteobacteria</taxon>
        <taxon>Thiotrichales</taxon>
        <taxon>Thiotrichaceae</taxon>
        <taxon>Thiothrix</taxon>
    </lineage>
</organism>
<dbReference type="SUPFAM" id="SSF82784">
    <property type="entry name" value="OsmC-like"/>
    <property type="match status" value="1"/>
</dbReference>
<dbReference type="EMBL" id="JH651384">
    <property type="protein sequence ID" value="EIJ36676.1"/>
    <property type="molecule type" value="Genomic_DNA"/>
</dbReference>
<dbReference type="PANTHER" id="PTHR39624:SF2">
    <property type="entry name" value="OSMC-LIKE PROTEIN"/>
    <property type="match status" value="1"/>
</dbReference>
<evidence type="ECO:0000313" key="1">
    <source>
        <dbReference type="EMBL" id="EIJ36676.1"/>
    </source>
</evidence>
<dbReference type="Pfam" id="PF02566">
    <property type="entry name" value="OsmC"/>
    <property type="match status" value="1"/>
</dbReference>
<dbReference type="OrthoDB" id="9789573at2"/>
<reference evidence="2" key="1">
    <citation type="journal article" date="2011" name="Stand. Genomic Sci.">
        <title>Genome sequence of the filamentous, gliding Thiothrix nivea neotype strain (JP2(T)).</title>
        <authorList>
            <person name="Lapidus A."/>
            <person name="Nolan M."/>
            <person name="Lucas S."/>
            <person name="Glavina Del Rio T."/>
            <person name="Tice H."/>
            <person name="Cheng J.F."/>
            <person name="Tapia R."/>
            <person name="Han C."/>
            <person name="Goodwin L."/>
            <person name="Pitluck S."/>
            <person name="Liolios K."/>
            <person name="Pagani I."/>
            <person name="Ivanova N."/>
            <person name="Huntemann M."/>
            <person name="Mavromatis K."/>
            <person name="Mikhailova N."/>
            <person name="Pati A."/>
            <person name="Chen A."/>
            <person name="Palaniappan K."/>
            <person name="Land M."/>
            <person name="Brambilla E.M."/>
            <person name="Rohde M."/>
            <person name="Abt B."/>
            <person name="Verbarg S."/>
            <person name="Goker M."/>
            <person name="Bristow J."/>
            <person name="Eisen J.A."/>
            <person name="Markowitz V."/>
            <person name="Hugenholtz P."/>
            <person name="Kyrpides N.C."/>
            <person name="Klenk H.P."/>
            <person name="Woyke T."/>
        </authorList>
    </citation>
    <scope>NUCLEOTIDE SEQUENCE [LARGE SCALE GENOMIC DNA]</scope>
    <source>
        <strain evidence="2">ATCC 35100 / DSM 5205 / JP2</strain>
    </source>
</reference>
<proteinExistence type="predicted"/>
<dbReference type="PANTHER" id="PTHR39624">
    <property type="entry name" value="PROTEIN INVOLVED IN RIMO-MEDIATED BETA-METHYLTHIOLATION OF RIBOSOMAL PROTEIN S12 YCAO"/>
    <property type="match status" value="1"/>
</dbReference>